<dbReference type="STRING" id="1802333.A3G03_01790"/>
<dbReference type="AlphaFoldDB" id="A0A1G2P984"/>
<gene>
    <name evidence="1" type="ORF">A3G03_01790</name>
</gene>
<sequence length="74" mass="8421">MKITYDSNADAINITFRSGRVKKTVEIAPEILLDLDSKNRPLYLEIMGASEKLGRKNAEEFLMKNLAVLPQRQI</sequence>
<organism evidence="1 2">
    <name type="scientific">Candidatus Taylorbacteria bacterium RIFCSPLOWO2_12_FULL_44_15c</name>
    <dbReference type="NCBI Taxonomy" id="1802333"/>
    <lineage>
        <taxon>Bacteria</taxon>
        <taxon>Candidatus Tayloriibacteriota</taxon>
    </lineage>
</organism>
<dbReference type="InterPro" id="IPR019270">
    <property type="entry name" value="DUF2283"/>
</dbReference>
<proteinExistence type="predicted"/>
<dbReference type="Proteomes" id="UP000176355">
    <property type="component" value="Unassembled WGS sequence"/>
</dbReference>
<dbReference type="EMBL" id="MHSL01000008">
    <property type="protein sequence ID" value="OHA44202.1"/>
    <property type="molecule type" value="Genomic_DNA"/>
</dbReference>
<dbReference type="Pfam" id="PF10049">
    <property type="entry name" value="DUF2283"/>
    <property type="match status" value="1"/>
</dbReference>
<protein>
    <recommendedName>
        <fullName evidence="3">DUF2283 domain-containing protein</fullName>
    </recommendedName>
</protein>
<evidence type="ECO:0000313" key="1">
    <source>
        <dbReference type="EMBL" id="OHA44202.1"/>
    </source>
</evidence>
<evidence type="ECO:0000313" key="2">
    <source>
        <dbReference type="Proteomes" id="UP000176355"/>
    </source>
</evidence>
<comment type="caution">
    <text evidence="1">The sequence shown here is derived from an EMBL/GenBank/DDBJ whole genome shotgun (WGS) entry which is preliminary data.</text>
</comment>
<name>A0A1G2P984_9BACT</name>
<accession>A0A1G2P984</accession>
<evidence type="ECO:0008006" key="3">
    <source>
        <dbReference type="Google" id="ProtNLM"/>
    </source>
</evidence>
<reference evidence="1 2" key="1">
    <citation type="journal article" date="2016" name="Nat. Commun.">
        <title>Thousands of microbial genomes shed light on interconnected biogeochemical processes in an aquifer system.</title>
        <authorList>
            <person name="Anantharaman K."/>
            <person name="Brown C.T."/>
            <person name="Hug L.A."/>
            <person name="Sharon I."/>
            <person name="Castelle C.J."/>
            <person name="Probst A.J."/>
            <person name="Thomas B.C."/>
            <person name="Singh A."/>
            <person name="Wilkins M.J."/>
            <person name="Karaoz U."/>
            <person name="Brodie E.L."/>
            <person name="Williams K.H."/>
            <person name="Hubbard S.S."/>
            <person name="Banfield J.F."/>
        </authorList>
    </citation>
    <scope>NUCLEOTIDE SEQUENCE [LARGE SCALE GENOMIC DNA]</scope>
</reference>